<evidence type="ECO:0000256" key="1">
    <source>
        <dbReference type="SAM" id="MobiDB-lite"/>
    </source>
</evidence>
<name>A0ABY0MK03_9BACT</name>
<comment type="caution">
    <text evidence="3">The sequence shown here is derived from an EMBL/GenBank/DDBJ whole genome shotgun (WGS) entry which is preliminary data.</text>
</comment>
<dbReference type="PANTHER" id="PTHR33734">
    <property type="entry name" value="LYSM DOMAIN-CONTAINING GPI-ANCHORED PROTEIN 2"/>
    <property type="match status" value="1"/>
</dbReference>
<dbReference type="Pfam" id="PF01476">
    <property type="entry name" value="LysM"/>
    <property type="match status" value="1"/>
</dbReference>
<dbReference type="SUPFAM" id="SSF54106">
    <property type="entry name" value="LysM domain"/>
    <property type="match status" value="1"/>
</dbReference>
<dbReference type="InterPro" id="IPR018392">
    <property type="entry name" value="LysM"/>
</dbReference>
<gene>
    <name evidence="3" type="ORF">SAMN04488504_1011064</name>
</gene>
<keyword evidence="4" id="KW-1185">Reference proteome</keyword>
<feature type="region of interest" description="Disordered" evidence="1">
    <location>
        <begin position="290"/>
        <end position="362"/>
    </location>
</feature>
<proteinExistence type="predicted"/>
<protein>
    <submittedName>
        <fullName evidence="3">LysM domain-containing protein</fullName>
    </submittedName>
</protein>
<dbReference type="InterPro" id="IPR036779">
    <property type="entry name" value="LysM_dom_sf"/>
</dbReference>
<dbReference type="PROSITE" id="PS51782">
    <property type="entry name" value="LYSM"/>
    <property type="match status" value="1"/>
</dbReference>
<feature type="compositionally biased region" description="Polar residues" evidence="1">
    <location>
        <begin position="65"/>
        <end position="74"/>
    </location>
</feature>
<feature type="region of interest" description="Disordered" evidence="1">
    <location>
        <begin position="53"/>
        <end position="104"/>
    </location>
</feature>
<dbReference type="EMBL" id="FNAJ01000001">
    <property type="protein sequence ID" value="SDD48462.1"/>
    <property type="molecule type" value="Genomic_DNA"/>
</dbReference>
<feature type="domain" description="LysM" evidence="2">
    <location>
        <begin position="5"/>
        <end position="49"/>
    </location>
</feature>
<evidence type="ECO:0000313" key="4">
    <source>
        <dbReference type="Proteomes" id="UP000198717"/>
    </source>
</evidence>
<evidence type="ECO:0000313" key="3">
    <source>
        <dbReference type="EMBL" id="SDD48462.1"/>
    </source>
</evidence>
<evidence type="ECO:0000259" key="2">
    <source>
        <dbReference type="PROSITE" id="PS51782"/>
    </source>
</evidence>
<dbReference type="RefSeq" id="WP_244171428.1">
    <property type="nucleotide sequence ID" value="NZ_FNAJ01000001.1"/>
</dbReference>
<dbReference type="Gene3D" id="3.10.350.10">
    <property type="entry name" value="LysM domain"/>
    <property type="match status" value="1"/>
</dbReference>
<dbReference type="PANTHER" id="PTHR33734:SF22">
    <property type="entry name" value="MEMBRANE-BOUND LYTIC MUREIN TRANSGLYCOSYLASE D"/>
    <property type="match status" value="1"/>
</dbReference>
<dbReference type="SMART" id="SM00257">
    <property type="entry name" value="LysM"/>
    <property type="match status" value="1"/>
</dbReference>
<dbReference type="CDD" id="cd00118">
    <property type="entry name" value="LysM"/>
    <property type="match status" value="1"/>
</dbReference>
<organism evidence="3 4">
    <name type="scientific">Myxococcus virescens</name>
    <dbReference type="NCBI Taxonomy" id="83456"/>
    <lineage>
        <taxon>Bacteria</taxon>
        <taxon>Pseudomonadati</taxon>
        <taxon>Myxococcota</taxon>
        <taxon>Myxococcia</taxon>
        <taxon>Myxococcales</taxon>
        <taxon>Cystobacterineae</taxon>
        <taxon>Myxococcaceae</taxon>
        <taxon>Myxococcus</taxon>
    </lineage>
</organism>
<reference evidence="3 4" key="1">
    <citation type="submission" date="2016-10" db="EMBL/GenBank/DDBJ databases">
        <authorList>
            <person name="Varghese N."/>
            <person name="Submissions S."/>
        </authorList>
    </citation>
    <scope>NUCLEOTIDE SEQUENCE [LARGE SCALE GENOMIC DNA]</scope>
    <source>
        <strain evidence="3 4">DSM 2260</strain>
    </source>
</reference>
<accession>A0ABY0MK03</accession>
<sequence length="553" mass="58696">MTGSNSYRIRQGDSLSAIARRNNTTVDALARANNLQSPDRIIAGKTLIIPGANDGFEAHAPRPANRQTGTSQSRDSFEPGTAQGTVAQGVTPAGTAGVSGTQNGYRNVDLTAFRQGGSNSESAIVVGTSEGNRTPNGGFTESYGGHTDPGNAKHNRGSFSYQGGGASSPSHADEIWNRELGRVTPQYQRAAERAGLDPNNALLASTFYDLHTQSPRAAQNFLKRELPRLAQDPRGVTPEALVDARVNAYRTDNGQISASGFDHNEQRLRADQTRRETALVRALDARGYRDGGGAVENAPIPRPRPENLTSGTTALPAEVPIPRPRPENLTSGTTALPAEVPIPRPRPENLQASNTTGGATPTDLNDTAEIAPAADRPAVQTATPWVSQYNASKVERAGDKACFRAAVVMAAGAGATVTGPDNRIQVATGDDPNGGVTVNAAAARRGREYIDGQLDAGKPVVVGVDHRSGQNSDNVDGITDHFVVITGRGTDEQGRTYYTFHDPATNHQQRGADTNPNNRFYVDQDTGNLYREGPTTGNVVQRHFEVSMVRPNA</sequence>
<feature type="compositionally biased region" description="Polar residues" evidence="1">
    <location>
        <begin position="350"/>
        <end position="362"/>
    </location>
</feature>
<dbReference type="Proteomes" id="UP000198717">
    <property type="component" value="Unassembled WGS sequence"/>
</dbReference>